<dbReference type="InterPro" id="IPR016181">
    <property type="entry name" value="Acyl_CoA_acyltransferase"/>
</dbReference>
<dbReference type="EMBL" id="WTYC01000006">
    <property type="protein sequence ID" value="MXO48932.1"/>
    <property type="molecule type" value="Genomic_DNA"/>
</dbReference>
<feature type="domain" description="N-acetyltransferase" evidence="1">
    <location>
        <begin position="293"/>
        <end position="454"/>
    </location>
</feature>
<gene>
    <name evidence="2" type="ORF">GRI69_11755</name>
</gene>
<dbReference type="OrthoDB" id="6293260at2"/>
<keyword evidence="3" id="KW-1185">Reference proteome</keyword>
<dbReference type="Pfam" id="PF13302">
    <property type="entry name" value="Acetyltransf_3"/>
    <property type="match status" value="1"/>
</dbReference>
<dbReference type="RefSeq" id="WP_160728470.1">
    <property type="nucleotide sequence ID" value="NZ_WTYC01000006.1"/>
</dbReference>
<name>A0A844XVE2_9SPHN</name>
<proteinExistence type="predicted"/>
<evidence type="ECO:0000313" key="2">
    <source>
        <dbReference type="EMBL" id="MXO48932.1"/>
    </source>
</evidence>
<dbReference type="InterPro" id="IPR000182">
    <property type="entry name" value="GNAT_dom"/>
</dbReference>
<dbReference type="PANTHER" id="PTHR43792:SF1">
    <property type="entry name" value="N-ACETYLTRANSFERASE DOMAIN-CONTAINING PROTEIN"/>
    <property type="match status" value="1"/>
</dbReference>
<dbReference type="AlphaFoldDB" id="A0A844XVE2"/>
<dbReference type="Proteomes" id="UP000448199">
    <property type="component" value="Unassembled WGS sequence"/>
</dbReference>
<reference evidence="2 3" key="1">
    <citation type="submission" date="2019-12" db="EMBL/GenBank/DDBJ databases">
        <title>Genomic-based taxomic classification of the family Erythrobacteraceae.</title>
        <authorList>
            <person name="Xu L."/>
        </authorList>
    </citation>
    <scope>NUCLEOTIDE SEQUENCE [LARGE SCALE GENOMIC DNA]</scope>
    <source>
        <strain evidence="2 3">DSM 17792</strain>
    </source>
</reference>
<dbReference type="GO" id="GO:0016747">
    <property type="term" value="F:acyltransferase activity, transferring groups other than amino-acyl groups"/>
    <property type="evidence" value="ECO:0007669"/>
    <property type="project" value="InterPro"/>
</dbReference>
<evidence type="ECO:0000313" key="3">
    <source>
        <dbReference type="Proteomes" id="UP000448199"/>
    </source>
</evidence>
<dbReference type="PANTHER" id="PTHR43792">
    <property type="entry name" value="GNAT FAMILY, PUTATIVE (AFU_ORTHOLOGUE AFUA_3G00765)-RELATED-RELATED"/>
    <property type="match status" value="1"/>
</dbReference>
<accession>A0A844XVE2</accession>
<dbReference type="SUPFAM" id="SSF55729">
    <property type="entry name" value="Acyl-CoA N-acyltransferases (Nat)"/>
    <property type="match status" value="1"/>
</dbReference>
<evidence type="ECO:0000259" key="1">
    <source>
        <dbReference type="PROSITE" id="PS51186"/>
    </source>
</evidence>
<dbReference type="Gene3D" id="3.40.630.30">
    <property type="match status" value="1"/>
</dbReference>
<organism evidence="2 3">
    <name type="scientific">Qipengyuania vulgaris</name>
    <dbReference type="NCBI Taxonomy" id="291985"/>
    <lineage>
        <taxon>Bacteria</taxon>
        <taxon>Pseudomonadati</taxon>
        <taxon>Pseudomonadota</taxon>
        <taxon>Alphaproteobacteria</taxon>
        <taxon>Sphingomonadales</taxon>
        <taxon>Erythrobacteraceae</taxon>
        <taxon>Qipengyuania</taxon>
    </lineage>
</organism>
<dbReference type="PROSITE" id="PS51186">
    <property type="entry name" value="GNAT"/>
    <property type="match status" value="1"/>
</dbReference>
<dbReference type="InterPro" id="IPR051531">
    <property type="entry name" value="N-acetyltransferase"/>
</dbReference>
<comment type="caution">
    <text evidence="2">The sequence shown here is derived from an EMBL/GenBank/DDBJ whole genome shotgun (WGS) entry which is preliminary data.</text>
</comment>
<protein>
    <submittedName>
        <fullName evidence="2">GNAT family N-acetyltransferase</fullName>
    </submittedName>
</protein>
<keyword evidence="2" id="KW-0808">Transferase</keyword>
<sequence length="462" mass="52780">MAEAYSCITYARSRPEERRADAYAQDQQDAAEKVLSRSYRILGRFGDTEFADPFSGWLEPRPGWKMACAEAQQIAREDGACDLVILTANGIGTGDPYLPGTHLTEDLENVRIQVCCSERAGHYQLVSLHDAHARFQGQNERERTRHSGVPIRLPSNHPKGELFFQPDHRRKQLTAYYCNPGHTPLELRWQTFTRRLATDDHWSDPQCWTDFRVPPNSAAYLHSFFQGEPEGEAHWWRFKSGKDREIAVGNILIAPSALTPGFRALRCYRYEPIALRRTDFQWQSKPSLRTQRLRMRNWSPADAAKYARLCNTEEVMRFLGGVQSEAEIAADIDYFSELGKIGLTYWVVERMDDDAFLGFCGAIIVEEEDSPIQGAVEIGWRLSSDVWGHGYAYEAAAEVLRCLFEEMQVKAVVARIDRQNQASQRVAERLGMTINDNLQHAGEGEQVLDVFSINECAYWRTK</sequence>